<evidence type="ECO:0000256" key="2">
    <source>
        <dbReference type="ARBA" id="ARBA00009539"/>
    </source>
</evidence>
<comment type="pathway">
    <text evidence="1 8">Cofactor biosynthesis; tetrahydrofolate biosynthesis; 5,6,7,8-tetrahydrofolate from 7,8-dihydrofolate: step 1/1.</text>
</comment>
<dbReference type="GO" id="GO:0006730">
    <property type="term" value="P:one-carbon metabolic process"/>
    <property type="evidence" value="ECO:0007669"/>
    <property type="project" value="UniProtKB-KW"/>
</dbReference>
<dbReference type="EC" id="1.5.1.3" evidence="3 8"/>
<dbReference type="FunFam" id="3.40.430.10:FF:000001">
    <property type="entry name" value="Dihydrofolate reductase"/>
    <property type="match status" value="1"/>
</dbReference>
<evidence type="ECO:0000256" key="5">
    <source>
        <dbReference type="ARBA" id="ARBA00022857"/>
    </source>
</evidence>
<dbReference type="GO" id="GO:0046655">
    <property type="term" value="P:folic acid metabolic process"/>
    <property type="evidence" value="ECO:0007669"/>
    <property type="project" value="TreeGrafter"/>
</dbReference>
<dbReference type="OrthoDB" id="9804315at2"/>
<dbReference type="GO" id="GO:0004146">
    <property type="term" value="F:dihydrofolate reductase activity"/>
    <property type="evidence" value="ECO:0007669"/>
    <property type="project" value="UniProtKB-EC"/>
</dbReference>
<dbReference type="GO" id="GO:0070401">
    <property type="term" value="F:NADP+ binding"/>
    <property type="evidence" value="ECO:0007669"/>
    <property type="project" value="UniProtKB-ARBA"/>
</dbReference>
<dbReference type="UniPathway" id="UPA00077">
    <property type="reaction ID" value="UER00158"/>
</dbReference>
<dbReference type="GO" id="GO:0046654">
    <property type="term" value="P:tetrahydrofolate biosynthetic process"/>
    <property type="evidence" value="ECO:0007669"/>
    <property type="project" value="UniProtKB-UniPathway"/>
</dbReference>
<dbReference type="EMBL" id="RQYS01000004">
    <property type="protein sequence ID" value="RRD62900.1"/>
    <property type="molecule type" value="Genomic_DNA"/>
</dbReference>
<evidence type="ECO:0000256" key="4">
    <source>
        <dbReference type="ARBA" id="ARBA00022563"/>
    </source>
</evidence>
<evidence type="ECO:0000313" key="10">
    <source>
        <dbReference type="EMBL" id="RRD62900.1"/>
    </source>
</evidence>
<reference evidence="10 11" key="1">
    <citation type="submission" date="2018-11" db="EMBL/GenBank/DDBJ databases">
        <title>Genomes From Bacteria Associated with the Canine Oral Cavity: a Test Case for Automated Genome-Based Taxonomic Assignment.</title>
        <authorList>
            <person name="Coil D.A."/>
            <person name="Jospin G."/>
            <person name="Darling A.E."/>
            <person name="Wallis C."/>
            <person name="Davis I.J."/>
            <person name="Harris S."/>
            <person name="Eisen J.A."/>
            <person name="Holcombe L.J."/>
            <person name="O'Flynn C."/>
        </authorList>
    </citation>
    <scope>NUCLEOTIDE SEQUENCE [LARGE SCALE GENOMIC DNA]</scope>
    <source>
        <strain evidence="10 11">OH2617_COT-023</strain>
    </source>
</reference>
<keyword evidence="5 8" id="KW-0521">NADP</keyword>
<dbReference type="CDD" id="cd00209">
    <property type="entry name" value="DHFR"/>
    <property type="match status" value="1"/>
</dbReference>
<protein>
    <recommendedName>
        <fullName evidence="3 8">Dihydrofolate reductase</fullName>
        <ecNumber evidence="3 8">1.5.1.3</ecNumber>
    </recommendedName>
</protein>
<organism evidence="10 11">
    <name type="scientific">Tannerella forsythia</name>
    <name type="common">Bacteroides forsythus</name>
    <dbReference type="NCBI Taxonomy" id="28112"/>
    <lineage>
        <taxon>Bacteria</taxon>
        <taxon>Pseudomonadati</taxon>
        <taxon>Bacteroidota</taxon>
        <taxon>Bacteroidia</taxon>
        <taxon>Bacteroidales</taxon>
        <taxon>Tannerellaceae</taxon>
        <taxon>Tannerella</taxon>
    </lineage>
</organism>
<dbReference type="PROSITE" id="PS51330">
    <property type="entry name" value="DHFR_2"/>
    <property type="match status" value="1"/>
</dbReference>
<dbReference type="PRINTS" id="PR00070">
    <property type="entry name" value="DHFR"/>
</dbReference>
<proteinExistence type="inferred from homology"/>
<dbReference type="PIRSF" id="PIRSF000194">
    <property type="entry name" value="DHFR"/>
    <property type="match status" value="1"/>
</dbReference>
<dbReference type="InterPro" id="IPR001796">
    <property type="entry name" value="DHFR_dom"/>
</dbReference>
<comment type="similarity">
    <text evidence="2 8">Belongs to the dihydrofolate reductase family.</text>
</comment>
<gene>
    <name evidence="10" type="ORF">EII40_01520</name>
</gene>
<dbReference type="Pfam" id="PF00186">
    <property type="entry name" value="DHFR_1"/>
    <property type="match status" value="1"/>
</dbReference>
<dbReference type="GO" id="GO:0046452">
    <property type="term" value="P:dihydrofolate metabolic process"/>
    <property type="evidence" value="ECO:0007669"/>
    <property type="project" value="TreeGrafter"/>
</dbReference>
<dbReference type="GO" id="GO:0005829">
    <property type="term" value="C:cytosol"/>
    <property type="evidence" value="ECO:0007669"/>
    <property type="project" value="TreeGrafter"/>
</dbReference>
<comment type="caution">
    <text evidence="10">The sequence shown here is derived from an EMBL/GenBank/DDBJ whole genome shotgun (WGS) entry which is preliminary data.</text>
</comment>
<dbReference type="RefSeq" id="WP_124750514.1">
    <property type="nucleotide sequence ID" value="NZ_RQYS01000004.1"/>
</dbReference>
<evidence type="ECO:0000256" key="1">
    <source>
        <dbReference type="ARBA" id="ARBA00004903"/>
    </source>
</evidence>
<dbReference type="AlphaFoldDB" id="A0A3P1XXZ0"/>
<dbReference type="PANTHER" id="PTHR48069">
    <property type="entry name" value="DIHYDROFOLATE REDUCTASE"/>
    <property type="match status" value="1"/>
</dbReference>
<dbReference type="InterPro" id="IPR012259">
    <property type="entry name" value="DHFR"/>
</dbReference>
<name>A0A3P1XXZ0_TANFO</name>
<dbReference type="Gene3D" id="3.40.430.10">
    <property type="entry name" value="Dihydrofolate Reductase, subunit A"/>
    <property type="match status" value="1"/>
</dbReference>
<dbReference type="SUPFAM" id="SSF53597">
    <property type="entry name" value="Dihydrofolate reductase-like"/>
    <property type="match status" value="1"/>
</dbReference>
<evidence type="ECO:0000256" key="8">
    <source>
        <dbReference type="PIRNR" id="PIRNR000194"/>
    </source>
</evidence>
<accession>A0A3P1XXZ0</accession>
<evidence type="ECO:0000313" key="11">
    <source>
        <dbReference type="Proteomes" id="UP000278609"/>
    </source>
</evidence>
<comment type="catalytic activity">
    <reaction evidence="8">
        <text>(6S)-5,6,7,8-tetrahydrofolate + NADP(+) = 7,8-dihydrofolate + NADPH + H(+)</text>
        <dbReference type="Rhea" id="RHEA:15009"/>
        <dbReference type="ChEBI" id="CHEBI:15378"/>
        <dbReference type="ChEBI" id="CHEBI:57451"/>
        <dbReference type="ChEBI" id="CHEBI:57453"/>
        <dbReference type="ChEBI" id="CHEBI:57783"/>
        <dbReference type="ChEBI" id="CHEBI:58349"/>
        <dbReference type="EC" id="1.5.1.3"/>
    </reaction>
</comment>
<feature type="domain" description="DHFR" evidence="9">
    <location>
        <begin position="1"/>
        <end position="161"/>
    </location>
</feature>
<evidence type="ECO:0000259" key="9">
    <source>
        <dbReference type="PROSITE" id="PS51330"/>
    </source>
</evidence>
<keyword evidence="4 8" id="KW-0554">One-carbon metabolism</keyword>
<evidence type="ECO:0000256" key="3">
    <source>
        <dbReference type="ARBA" id="ARBA00012856"/>
    </source>
</evidence>
<sequence>MISIIVATDQRGAIGKDNGLLWRLPNDMKHFRALTIGHTVIMGRRTFESLPKGALPDRKNIVLTTEPGARFDDCVVYNTLWGALMATEGEDEVFIIGGGNVYEQALEVADKLYLTIVHHTFSEADTFFPPVDPKVWEEVARTDAPKDEKNPYAHSFLTYVRKK</sequence>
<keyword evidence="6 8" id="KW-0560">Oxidoreductase</keyword>
<dbReference type="Proteomes" id="UP000278609">
    <property type="component" value="Unassembled WGS sequence"/>
</dbReference>
<evidence type="ECO:0000256" key="6">
    <source>
        <dbReference type="ARBA" id="ARBA00023002"/>
    </source>
</evidence>
<dbReference type="InterPro" id="IPR024072">
    <property type="entry name" value="DHFR-like_dom_sf"/>
</dbReference>
<evidence type="ECO:0000256" key="7">
    <source>
        <dbReference type="ARBA" id="ARBA00025067"/>
    </source>
</evidence>
<dbReference type="PANTHER" id="PTHR48069:SF3">
    <property type="entry name" value="DIHYDROFOLATE REDUCTASE"/>
    <property type="match status" value="1"/>
</dbReference>
<comment type="function">
    <text evidence="7 8">Key enzyme in folate metabolism. Catalyzes an essential reaction for de novo glycine and purine synthesis, and for DNA precursor synthesis.</text>
</comment>